<dbReference type="OrthoDB" id="8186282at2759"/>
<dbReference type="Proteomes" id="UP000499080">
    <property type="component" value="Unassembled WGS sequence"/>
</dbReference>
<dbReference type="Gene3D" id="3.30.420.10">
    <property type="entry name" value="Ribonuclease H-like superfamily/Ribonuclease H"/>
    <property type="match status" value="1"/>
</dbReference>
<dbReference type="GO" id="GO:0003676">
    <property type="term" value="F:nucleic acid binding"/>
    <property type="evidence" value="ECO:0007669"/>
    <property type="project" value="InterPro"/>
</dbReference>
<protein>
    <submittedName>
        <fullName evidence="1">Uncharacterized protein</fullName>
    </submittedName>
</protein>
<sequence>MKTDAGIAYIPLQHILAKSPDISSKDNCAFGLWKRAVSKRKSTTIDGLLKVEEEWKSIPLGILRKALLSWKSRCRLIVKKKAIRWNILKKSLHFKV</sequence>
<dbReference type="InterPro" id="IPR036397">
    <property type="entry name" value="RNaseH_sf"/>
</dbReference>
<organism evidence="1 2">
    <name type="scientific">Araneus ventricosus</name>
    <name type="common">Orbweaver spider</name>
    <name type="synonym">Epeira ventricosa</name>
    <dbReference type="NCBI Taxonomy" id="182803"/>
    <lineage>
        <taxon>Eukaryota</taxon>
        <taxon>Metazoa</taxon>
        <taxon>Ecdysozoa</taxon>
        <taxon>Arthropoda</taxon>
        <taxon>Chelicerata</taxon>
        <taxon>Arachnida</taxon>
        <taxon>Araneae</taxon>
        <taxon>Araneomorphae</taxon>
        <taxon>Entelegynae</taxon>
        <taxon>Araneoidea</taxon>
        <taxon>Araneidae</taxon>
        <taxon>Araneus</taxon>
    </lineage>
</organism>
<accession>A0A4Y2MZ94</accession>
<dbReference type="AlphaFoldDB" id="A0A4Y2MZ94"/>
<evidence type="ECO:0000313" key="1">
    <source>
        <dbReference type="EMBL" id="GBN32471.1"/>
    </source>
</evidence>
<gene>
    <name evidence="1" type="ORF">AVEN_194331_1</name>
</gene>
<evidence type="ECO:0000313" key="2">
    <source>
        <dbReference type="Proteomes" id="UP000499080"/>
    </source>
</evidence>
<comment type="caution">
    <text evidence="1">The sequence shown here is derived from an EMBL/GenBank/DDBJ whole genome shotgun (WGS) entry which is preliminary data.</text>
</comment>
<name>A0A4Y2MZ94_ARAVE</name>
<reference evidence="1 2" key="1">
    <citation type="journal article" date="2019" name="Sci. Rep.">
        <title>Orb-weaving spider Araneus ventricosus genome elucidates the spidroin gene catalogue.</title>
        <authorList>
            <person name="Kono N."/>
            <person name="Nakamura H."/>
            <person name="Ohtoshi R."/>
            <person name="Moran D.A.P."/>
            <person name="Shinohara A."/>
            <person name="Yoshida Y."/>
            <person name="Fujiwara M."/>
            <person name="Mori M."/>
            <person name="Tomita M."/>
            <person name="Arakawa K."/>
        </authorList>
    </citation>
    <scope>NUCLEOTIDE SEQUENCE [LARGE SCALE GENOMIC DNA]</scope>
</reference>
<dbReference type="EMBL" id="BGPR01008242">
    <property type="protein sequence ID" value="GBN32471.1"/>
    <property type="molecule type" value="Genomic_DNA"/>
</dbReference>
<proteinExistence type="predicted"/>
<keyword evidence="2" id="KW-1185">Reference proteome</keyword>